<accession>A0A2A2T2L5</accession>
<evidence type="ECO:0000313" key="2">
    <source>
        <dbReference type="EMBL" id="PAX15786.1"/>
    </source>
</evidence>
<dbReference type="RefSeq" id="WP_095542035.1">
    <property type="nucleotide sequence ID" value="NZ_NSJC01000005.1"/>
</dbReference>
<name>A0A2A2T2L5_9BURK</name>
<dbReference type="EMBL" id="NTBI01000013">
    <property type="protein sequence ID" value="PAX15786.1"/>
    <property type="molecule type" value="Genomic_DNA"/>
</dbReference>
<organism evidence="2 3">
    <name type="scientific">Vandammella animalimorsus</name>
    <dbReference type="NCBI Taxonomy" id="2029117"/>
    <lineage>
        <taxon>Bacteria</taxon>
        <taxon>Pseudomonadati</taxon>
        <taxon>Pseudomonadota</taxon>
        <taxon>Betaproteobacteria</taxon>
        <taxon>Burkholderiales</taxon>
        <taxon>Comamonadaceae</taxon>
        <taxon>Vandammella</taxon>
    </lineage>
</organism>
<reference evidence="2 3" key="1">
    <citation type="submission" date="2017-08" db="EMBL/GenBank/DDBJ databases">
        <title>WGS of Clinical strains of the CDC Group NO-1 linked to zoonotic infections in humans.</title>
        <authorList>
            <person name="Bernier A.-M."/>
            <person name="Bernard K."/>
        </authorList>
    </citation>
    <scope>NUCLEOTIDE SEQUENCE [LARGE SCALE GENOMIC DNA]</scope>
    <source>
        <strain evidence="2 3">NML91-0035</strain>
    </source>
</reference>
<protein>
    <submittedName>
        <fullName evidence="2">Anti-anti-sigma factor</fullName>
    </submittedName>
</protein>
<evidence type="ECO:0000259" key="1">
    <source>
        <dbReference type="PROSITE" id="PS50801"/>
    </source>
</evidence>
<dbReference type="InterPro" id="IPR058548">
    <property type="entry name" value="MlaB-like_STAS"/>
</dbReference>
<dbReference type="GeneID" id="93873768"/>
<evidence type="ECO:0000313" key="3">
    <source>
        <dbReference type="Proteomes" id="UP000217780"/>
    </source>
</evidence>
<dbReference type="Pfam" id="PF13466">
    <property type="entry name" value="STAS_2"/>
    <property type="match status" value="1"/>
</dbReference>
<comment type="caution">
    <text evidence="2">The sequence shown here is derived from an EMBL/GenBank/DDBJ whole genome shotgun (WGS) entry which is preliminary data.</text>
</comment>
<dbReference type="InterPro" id="IPR036513">
    <property type="entry name" value="STAS_dom_sf"/>
</dbReference>
<dbReference type="SUPFAM" id="SSF52091">
    <property type="entry name" value="SpoIIaa-like"/>
    <property type="match status" value="1"/>
</dbReference>
<dbReference type="PROSITE" id="PS50801">
    <property type="entry name" value="STAS"/>
    <property type="match status" value="1"/>
</dbReference>
<gene>
    <name evidence="2" type="ORF">CLI92_12375</name>
</gene>
<dbReference type="AlphaFoldDB" id="A0A2A2T2L5"/>
<dbReference type="Gene3D" id="3.30.750.24">
    <property type="entry name" value="STAS domain"/>
    <property type="match status" value="1"/>
</dbReference>
<dbReference type="Proteomes" id="UP000217780">
    <property type="component" value="Unassembled WGS sequence"/>
</dbReference>
<sequence>MTVQPADQPAIVPLPTRLTRDEVTQWVRSIQPQLQAARSAGHAVLLDASTLRQFDSSALAALLALRREILAQGMQFAGVAGMSATLQSLADVYGIEELLPPSAPNAAGSAGS</sequence>
<dbReference type="InterPro" id="IPR002645">
    <property type="entry name" value="STAS_dom"/>
</dbReference>
<feature type="domain" description="STAS" evidence="1">
    <location>
        <begin position="1"/>
        <end position="112"/>
    </location>
</feature>
<proteinExistence type="predicted"/>